<dbReference type="Proteomes" id="UP001605250">
    <property type="component" value="Unassembled WGS sequence"/>
</dbReference>
<evidence type="ECO:0000313" key="2">
    <source>
        <dbReference type="Proteomes" id="UP001605250"/>
    </source>
</evidence>
<organism evidence="1 2">
    <name type="scientific">Erwinia plantamica</name>
    <dbReference type="NCBI Taxonomy" id="3237104"/>
    <lineage>
        <taxon>Bacteria</taxon>
        <taxon>Pseudomonadati</taxon>
        <taxon>Pseudomonadota</taxon>
        <taxon>Gammaproteobacteria</taxon>
        <taxon>Enterobacterales</taxon>
        <taxon>Erwiniaceae</taxon>
        <taxon>Erwinia</taxon>
    </lineage>
</organism>
<accession>A0ABW7CT60</accession>
<dbReference type="InterPro" id="IPR035093">
    <property type="entry name" value="RelE/ParE_toxin_dom_sf"/>
</dbReference>
<dbReference type="RefSeq" id="WP_394149827.1">
    <property type="nucleotide sequence ID" value="NZ_JBGCUC010000016.1"/>
</dbReference>
<reference evidence="1 2" key="1">
    <citation type="submission" date="2024-07" db="EMBL/GenBank/DDBJ databases">
        <title>Novel bacterial strain Erwinia sp. OPT-41 promoting growth of various crops.</title>
        <authorList>
            <person name="Egorshina A."/>
            <person name="Lukyantsev M.A."/>
            <person name="Golubev S.N."/>
            <person name="Muratova A.Y."/>
            <person name="Bulygina E.A."/>
        </authorList>
    </citation>
    <scope>NUCLEOTIDE SEQUENCE [LARGE SCALE GENOMIC DNA]</scope>
    <source>
        <strain evidence="1 2">OPT-41</strain>
    </source>
</reference>
<dbReference type="InterPro" id="IPR009241">
    <property type="entry name" value="HigB-like"/>
</dbReference>
<name>A0ABW7CT60_9GAMM</name>
<sequence>MFTVIWHDKAEAELKALPITVRVKLDRLIKKLEENPRLLREPDTRPLGNGLYEVRTMGSNIARGLWVYQAGSKIYLLRIFIKKTQKTPRTETDLAWQRLEEMKREI</sequence>
<dbReference type="SUPFAM" id="SSF143011">
    <property type="entry name" value="RelE-like"/>
    <property type="match status" value="1"/>
</dbReference>
<comment type="caution">
    <text evidence="1">The sequence shown here is derived from an EMBL/GenBank/DDBJ whole genome shotgun (WGS) entry which is preliminary data.</text>
</comment>
<gene>
    <name evidence="1" type="ORF">AB3U87_16830</name>
</gene>
<keyword evidence="2" id="KW-1185">Reference proteome</keyword>
<dbReference type="EMBL" id="JBGCUC010000016">
    <property type="protein sequence ID" value="MFG6078023.1"/>
    <property type="molecule type" value="Genomic_DNA"/>
</dbReference>
<dbReference type="Pfam" id="PF05973">
    <property type="entry name" value="Gp49"/>
    <property type="match status" value="1"/>
</dbReference>
<protein>
    <submittedName>
        <fullName evidence="1">Type II toxin-antitoxin system RelE/ParE family toxin</fullName>
    </submittedName>
</protein>
<proteinExistence type="predicted"/>
<evidence type="ECO:0000313" key="1">
    <source>
        <dbReference type="EMBL" id="MFG6078023.1"/>
    </source>
</evidence>